<dbReference type="PANTHER" id="PTHR23360:SF7">
    <property type="entry name" value="G-PROTEIN COUPLED RECEPTORS FAMILY 1 PROFILE DOMAIN-CONTAINING PROTEIN"/>
    <property type="match status" value="1"/>
</dbReference>
<evidence type="ECO:0000313" key="6">
    <source>
        <dbReference type="EMBL" id="CAD6197087.1"/>
    </source>
</evidence>
<evidence type="ECO:0000256" key="2">
    <source>
        <dbReference type="ARBA" id="ARBA00022692"/>
    </source>
</evidence>
<name>A0A8S1HRI0_9PELO</name>
<evidence type="ECO:0000256" key="1">
    <source>
        <dbReference type="ARBA" id="ARBA00004370"/>
    </source>
</evidence>
<dbReference type="Pfam" id="PF10320">
    <property type="entry name" value="7TM_GPCR_Srsx"/>
    <property type="match status" value="1"/>
</dbReference>
<dbReference type="InterPro" id="IPR000276">
    <property type="entry name" value="GPCR_Rhodpsn"/>
</dbReference>
<accession>A0A8S1HRI0</accession>
<dbReference type="EMBL" id="CAJGYM010000085">
    <property type="protein sequence ID" value="CAD6197087.1"/>
    <property type="molecule type" value="Genomic_DNA"/>
</dbReference>
<dbReference type="InterPro" id="IPR019424">
    <property type="entry name" value="7TM_GPCR_Srsx"/>
</dbReference>
<dbReference type="AlphaFoldDB" id="A0A8S1HRI0"/>
<evidence type="ECO:0000313" key="7">
    <source>
        <dbReference type="Proteomes" id="UP000835052"/>
    </source>
</evidence>
<dbReference type="PANTHER" id="PTHR23360">
    <property type="entry name" value="G-PROTEIN COUPLED RECEPTORS FAMILY 1 PROFILE DOMAIN-CONTAINING PROTEIN-RELATED"/>
    <property type="match status" value="1"/>
</dbReference>
<sequence>MSVDYISLSRPIQGLTVVICLAGLFGNVNLLVATLRKKCLRTKMGCLLAISTFAHTICLVSELVCVKLKLRFTHTHRDECYRSVVLYMHRLWRRGPYILLMCLPPFAFSCFALAVEEFYVNHDDLLICSVTLAAPPGVRFWGTLITFLTIVFAVLLISCAAYKVHRREKKVIKSSLLLQHSTSISSCKSCKHSDAKLLRSLSTLMFVFVCSWSASILLSHVSLYFSTEVAYDFLLSLPTFCQNYFVTWLRSPRYAKAYAEQLGCRKKHDCTRRDCYQHKKPQLI</sequence>
<organism evidence="6 7">
    <name type="scientific">Caenorhabditis auriculariae</name>
    <dbReference type="NCBI Taxonomy" id="2777116"/>
    <lineage>
        <taxon>Eukaryota</taxon>
        <taxon>Metazoa</taxon>
        <taxon>Ecdysozoa</taxon>
        <taxon>Nematoda</taxon>
        <taxon>Chromadorea</taxon>
        <taxon>Rhabditida</taxon>
        <taxon>Rhabditina</taxon>
        <taxon>Rhabditomorpha</taxon>
        <taxon>Rhabditoidea</taxon>
        <taxon>Rhabditidae</taxon>
        <taxon>Peloderinae</taxon>
        <taxon>Caenorhabditis</taxon>
    </lineage>
</organism>
<evidence type="ECO:0000256" key="5">
    <source>
        <dbReference type="SAM" id="Phobius"/>
    </source>
</evidence>
<dbReference type="Proteomes" id="UP000835052">
    <property type="component" value="Unassembled WGS sequence"/>
</dbReference>
<evidence type="ECO:0000256" key="3">
    <source>
        <dbReference type="ARBA" id="ARBA00022989"/>
    </source>
</evidence>
<evidence type="ECO:0008006" key="8">
    <source>
        <dbReference type="Google" id="ProtNLM"/>
    </source>
</evidence>
<dbReference type="OrthoDB" id="2526284at2759"/>
<dbReference type="Gene3D" id="1.20.1070.10">
    <property type="entry name" value="Rhodopsin 7-helix transmembrane proteins"/>
    <property type="match status" value="1"/>
</dbReference>
<protein>
    <recommendedName>
        <fullName evidence="8">G-protein coupled receptors family 1 profile domain-containing protein</fullName>
    </recommendedName>
</protein>
<comment type="subcellular location">
    <subcellularLocation>
        <location evidence="1">Membrane</location>
    </subcellularLocation>
</comment>
<feature type="transmembrane region" description="Helical" evidence="5">
    <location>
        <begin position="140"/>
        <end position="162"/>
    </location>
</feature>
<feature type="transmembrane region" description="Helical" evidence="5">
    <location>
        <begin position="201"/>
        <end position="223"/>
    </location>
</feature>
<gene>
    <name evidence="6" type="ORF">CAUJ_LOCUS12997</name>
</gene>
<dbReference type="InterPro" id="IPR047130">
    <property type="entry name" value="7TM_GPCR_Srsx_nematod"/>
</dbReference>
<feature type="transmembrane region" description="Helical" evidence="5">
    <location>
        <begin position="229"/>
        <end position="249"/>
    </location>
</feature>
<keyword evidence="4 5" id="KW-0472">Membrane</keyword>
<reference evidence="6" key="1">
    <citation type="submission" date="2020-10" db="EMBL/GenBank/DDBJ databases">
        <authorList>
            <person name="Kikuchi T."/>
        </authorList>
    </citation>
    <scope>NUCLEOTIDE SEQUENCE</scope>
    <source>
        <strain evidence="6">NKZ352</strain>
    </source>
</reference>
<dbReference type="GO" id="GO:0004930">
    <property type="term" value="F:G protein-coupled receptor activity"/>
    <property type="evidence" value="ECO:0007669"/>
    <property type="project" value="InterPro"/>
</dbReference>
<keyword evidence="7" id="KW-1185">Reference proteome</keyword>
<keyword evidence="3 5" id="KW-1133">Transmembrane helix</keyword>
<proteinExistence type="predicted"/>
<keyword evidence="2 5" id="KW-0812">Transmembrane</keyword>
<feature type="transmembrane region" description="Helical" evidence="5">
    <location>
        <begin position="12"/>
        <end position="35"/>
    </location>
</feature>
<dbReference type="SMART" id="SM01381">
    <property type="entry name" value="7TM_GPCR_Srsx"/>
    <property type="match status" value="1"/>
</dbReference>
<dbReference type="SUPFAM" id="SSF81321">
    <property type="entry name" value="Family A G protein-coupled receptor-like"/>
    <property type="match status" value="1"/>
</dbReference>
<evidence type="ECO:0000256" key="4">
    <source>
        <dbReference type="ARBA" id="ARBA00023136"/>
    </source>
</evidence>
<dbReference type="GO" id="GO:0016020">
    <property type="term" value="C:membrane"/>
    <property type="evidence" value="ECO:0007669"/>
    <property type="project" value="UniProtKB-SubCell"/>
</dbReference>
<feature type="transmembrane region" description="Helical" evidence="5">
    <location>
        <begin position="97"/>
        <end position="120"/>
    </location>
</feature>
<comment type="caution">
    <text evidence="6">The sequence shown here is derived from an EMBL/GenBank/DDBJ whole genome shotgun (WGS) entry which is preliminary data.</text>
</comment>